<evidence type="ECO:0000256" key="1">
    <source>
        <dbReference type="ARBA" id="ARBA00022737"/>
    </source>
</evidence>
<dbReference type="PANTHER" id="PTHR23206:SF8">
    <property type="entry name" value="ANKYRIN REPEAT AND KH DOMAIN-CONTAINING 1"/>
    <property type="match status" value="1"/>
</dbReference>
<evidence type="ECO:0000256" key="2">
    <source>
        <dbReference type="ARBA" id="ARBA00023043"/>
    </source>
</evidence>
<gene>
    <name evidence="4" type="ORF">BOA8489_02621</name>
</gene>
<evidence type="ECO:0000313" key="5">
    <source>
        <dbReference type="Proteomes" id="UP000201838"/>
    </source>
</evidence>
<keyword evidence="1" id="KW-0677">Repeat</keyword>
<dbReference type="Gene3D" id="1.25.40.20">
    <property type="entry name" value="Ankyrin repeat-containing domain"/>
    <property type="match status" value="2"/>
</dbReference>
<dbReference type="EMBL" id="FXXQ01000009">
    <property type="protein sequence ID" value="SMX24495.1"/>
    <property type="molecule type" value="Genomic_DNA"/>
</dbReference>
<accession>A0A238J2U9</accession>
<evidence type="ECO:0000256" key="3">
    <source>
        <dbReference type="PROSITE-ProRule" id="PRU00023"/>
    </source>
</evidence>
<keyword evidence="5" id="KW-1185">Reference proteome</keyword>
<dbReference type="AlphaFoldDB" id="A0A238J2U9"/>
<dbReference type="InterPro" id="IPR002110">
    <property type="entry name" value="Ankyrin_rpt"/>
</dbReference>
<feature type="repeat" description="ANK" evidence="3">
    <location>
        <begin position="40"/>
        <end position="63"/>
    </location>
</feature>
<dbReference type="Pfam" id="PF12796">
    <property type="entry name" value="Ank_2"/>
    <property type="match status" value="1"/>
</dbReference>
<protein>
    <submittedName>
        <fullName evidence="4">Ankyrin repeats (3 copies)</fullName>
    </submittedName>
</protein>
<dbReference type="PROSITE" id="PS50088">
    <property type="entry name" value="ANK_REPEAT"/>
    <property type="match status" value="2"/>
</dbReference>
<dbReference type="Proteomes" id="UP000201838">
    <property type="component" value="Unassembled WGS sequence"/>
</dbReference>
<keyword evidence="2 3" id="KW-0040">ANK repeat</keyword>
<dbReference type="OrthoDB" id="7846836at2"/>
<dbReference type="InterPro" id="IPR051631">
    <property type="entry name" value="Ankyrin-KH/SAM_domain"/>
</dbReference>
<dbReference type="InterPro" id="IPR036770">
    <property type="entry name" value="Ankyrin_rpt-contain_sf"/>
</dbReference>
<dbReference type="PROSITE" id="PS50297">
    <property type="entry name" value="ANK_REP_REGION"/>
    <property type="match status" value="2"/>
</dbReference>
<dbReference type="SMART" id="SM00248">
    <property type="entry name" value="ANK"/>
    <property type="match status" value="4"/>
</dbReference>
<organism evidence="4 5">
    <name type="scientific">Boseongicola aestuarii</name>
    <dbReference type="NCBI Taxonomy" id="1470561"/>
    <lineage>
        <taxon>Bacteria</taxon>
        <taxon>Pseudomonadati</taxon>
        <taxon>Pseudomonadota</taxon>
        <taxon>Alphaproteobacteria</taxon>
        <taxon>Rhodobacterales</taxon>
        <taxon>Paracoccaceae</taxon>
        <taxon>Boseongicola</taxon>
    </lineage>
</organism>
<dbReference type="PANTHER" id="PTHR23206">
    <property type="entry name" value="MASK PROTEIN"/>
    <property type="match status" value="1"/>
</dbReference>
<dbReference type="RefSeq" id="WP_093974461.1">
    <property type="nucleotide sequence ID" value="NZ_FXXQ01000009.1"/>
</dbReference>
<feature type="repeat" description="ANK" evidence="3">
    <location>
        <begin position="109"/>
        <end position="141"/>
    </location>
</feature>
<dbReference type="Pfam" id="PF13637">
    <property type="entry name" value="Ank_4"/>
    <property type="match status" value="1"/>
</dbReference>
<dbReference type="PRINTS" id="PR01415">
    <property type="entry name" value="ANKYRIN"/>
</dbReference>
<reference evidence="4 5" key="1">
    <citation type="submission" date="2017-05" db="EMBL/GenBank/DDBJ databases">
        <authorList>
            <person name="Song R."/>
            <person name="Chenine A.L."/>
            <person name="Ruprecht R.M."/>
        </authorList>
    </citation>
    <scope>NUCLEOTIDE SEQUENCE [LARGE SCALE GENOMIC DNA]</scope>
    <source>
        <strain evidence="4 5">CECT 8489</strain>
    </source>
</reference>
<sequence length="212" mass="22689">MSDEGIGAEETTLIHAAITGDSGAVKGALVLEDVNASDTDGWTALHIASRNGNAEIVHLLLSHPTIDVNVKNRWKSTPLMIAAGSGNLDIVDLLLKHPRIQVDAQAEYYGRTALIEAALKGHLPVAKTLVAHGANVNATDKTGRNSALVEAIKNHHVNVATYILRSGLVDFSSHDLRLQALIWAGNRGGDVLRAELDAAISNFFRRRQRAAS</sequence>
<evidence type="ECO:0000313" key="4">
    <source>
        <dbReference type="EMBL" id="SMX24495.1"/>
    </source>
</evidence>
<name>A0A238J2U9_9RHOB</name>
<proteinExistence type="predicted"/>
<dbReference type="SUPFAM" id="SSF48403">
    <property type="entry name" value="Ankyrin repeat"/>
    <property type="match status" value="1"/>
</dbReference>